<evidence type="ECO:0000313" key="4">
    <source>
        <dbReference type="Proteomes" id="UP001057142"/>
    </source>
</evidence>
<dbReference type="Proteomes" id="UP001057142">
    <property type="component" value="Chromosome"/>
</dbReference>
<dbReference type="AlphaFoldDB" id="A0AAX3RXH8"/>
<dbReference type="EMBL" id="CP116222">
    <property type="protein sequence ID" value="WFC05645.1"/>
    <property type="molecule type" value="Genomic_DNA"/>
</dbReference>
<feature type="domain" description="T6SS Phospholipase effector Tle1-like catalytic" evidence="1">
    <location>
        <begin position="83"/>
        <end position="260"/>
    </location>
</feature>
<reference evidence="3" key="2">
    <citation type="submission" date="2023-01" db="EMBL/GenBank/DDBJ databases">
        <title>The prevalence of carbapenem-resistant bacteria in aquaculture in China and the genetic diversity of carbapenem-resistant genes.</title>
        <authorList>
            <person name="Wen R."/>
        </authorList>
    </citation>
    <scope>NUCLEOTIDE SEQUENCE</scope>
    <source>
        <strain evidence="3">PVA41-chromosome</strain>
    </source>
</reference>
<dbReference type="Pfam" id="PF09994">
    <property type="entry name" value="T6SS_Tle1-like_cat"/>
    <property type="match status" value="2"/>
</dbReference>
<dbReference type="PANTHER" id="PTHR33840:SF1">
    <property type="entry name" value="TLE1 PHOSPHOLIPASE DOMAIN-CONTAINING PROTEIN"/>
    <property type="match status" value="1"/>
</dbReference>
<evidence type="ECO:0000313" key="2">
    <source>
        <dbReference type="EMBL" id="USB36714.1"/>
    </source>
</evidence>
<organism evidence="3 5">
    <name type="scientific">Providencia vermicola</name>
    <dbReference type="NCBI Taxonomy" id="333965"/>
    <lineage>
        <taxon>Bacteria</taxon>
        <taxon>Pseudomonadati</taxon>
        <taxon>Pseudomonadota</taxon>
        <taxon>Gammaproteobacteria</taxon>
        <taxon>Enterobacterales</taxon>
        <taxon>Morganellaceae</taxon>
        <taxon>Providencia</taxon>
    </lineage>
</organism>
<dbReference type="InterPro" id="IPR018712">
    <property type="entry name" value="Tle1-like_cat"/>
</dbReference>
<dbReference type="Proteomes" id="UP001222403">
    <property type="component" value="Chromosome"/>
</dbReference>
<evidence type="ECO:0000259" key="1">
    <source>
        <dbReference type="Pfam" id="PF09994"/>
    </source>
</evidence>
<protein>
    <submittedName>
        <fullName evidence="3">DUF2235 domain-containing protein</fullName>
    </submittedName>
</protein>
<reference evidence="2" key="1">
    <citation type="journal article" date="2022" name="Front. Microbiol.">
        <title>Identification of a novel aminoglycoside O-nucleotidyltransferase AadA33 in Providencia vermicola.</title>
        <authorList>
            <person name="Feng C."/>
            <person name="Gao M."/>
            <person name="Jiang W."/>
            <person name="Shi W."/>
            <person name="Li A."/>
            <person name="Liu S."/>
            <person name="Zhang L."/>
            <person name="Zhang X."/>
            <person name="Li Q."/>
            <person name="Lin H."/>
            <person name="Lu J."/>
            <person name="Li K."/>
            <person name="Zhang H."/>
            <person name="Hu Y."/>
            <person name="Bao Q."/>
            <person name="Lin X."/>
        </authorList>
    </citation>
    <scope>NUCLEOTIDE SEQUENCE</scope>
    <source>
        <strain evidence="2">P13</strain>
    </source>
</reference>
<keyword evidence="4" id="KW-1185">Reference proteome</keyword>
<gene>
    <name evidence="2" type="ORF">M5J11_18290</name>
    <name evidence="3" type="ORF">PG365_13045</name>
</gene>
<accession>A0AAX3RXH8</accession>
<dbReference type="EMBL" id="CP097327">
    <property type="protein sequence ID" value="USB36714.1"/>
    <property type="molecule type" value="Genomic_DNA"/>
</dbReference>
<sequence>MSVTNLNLIALISGAKSIIARKQVTHGDPCWAPPPFPEQGRLPLSRKTLKANIEKIEDKERAYRQGFPKKNRSLCCKTVHVSLFFDGTNNNENNDTAAKHPSNVAKLYHASAPNDFRAMKSGFFAYYLPGVGTPFPEINTNEYYSSGLTFATGGEDRVSWALMNVCNALHYEVTKTEISIAERRRVLDNIRTRTTEGTYTNGTYDTSLPSFNHYNPIYGIFELLKPIKDKLSTHVPKLVALKLYIYGFSRGAAEARTFVYWLDRLLGSAHHSAQQKDPQHVRGHLYGIPVSVDFLGLYDTVAAVGIANVVPMMTGHNGWAGGTQQLPKSDLVKCCYHLAAAHEQRQSFCLDSVRTPEGTYPPNTYEVIYPGMHSDVGGAYPVGDQGKSRDSASDILSQIALHDMYAAAIDAGAPLAI</sequence>
<dbReference type="RefSeq" id="WP_244316439.1">
    <property type="nucleotide sequence ID" value="NZ_CP048796.1"/>
</dbReference>
<evidence type="ECO:0000313" key="5">
    <source>
        <dbReference type="Proteomes" id="UP001222403"/>
    </source>
</evidence>
<name>A0AAX3RXH8_9GAMM</name>
<proteinExistence type="predicted"/>
<evidence type="ECO:0000313" key="3">
    <source>
        <dbReference type="EMBL" id="WFC05645.1"/>
    </source>
</evidence>
<feature type="domain" description="T6SS Phospholipase effector Tle1-like catalytic" evidence="1">
    <location>
        <begin position="277"/>
        <end position="405"/>
    </location>
</feature>
<dbReference type="PANTHER" id="PTHR33840">
    <property type="match status" value="1"/>
</dbReference>